<evidence type="ECO:0000313" key="2">
    <source>
        <dbReference type="Proteomes" id="UP000298030"/>
    </source>
</evidence>
<reference evidence="1 2" key="1">
    <citation type="journal article" date="2019" name="Nat. Ecol. Evol.">
        <title>Megaphylogeny resolves global patterns of mushroom evolution.</title>
        <authorList>
            <person name="Varga T."/>
            <person name="Krizsan K."/>
            <person name="Foldi C."/>
            <person name="Dima B."/>
            <person name="Sanchez-Garcia M."/>
            <person name="Sanchez-Ramirez S."/>
            <person name="Szollosi G.J."/>
            <person name="Szarkandi J.G."/>
            <person name="Papp V."/>
            <person name="Albert L."/>
            <person name="Andreopoulos W."/>
            <person name="Angelini C."/>
            <person name="Antonin V."/>
            <person name="Barry K.W."/>
            <person name="Bougher N.L."/>
            <person name="Buchanan P."/>
            <person name="Buyck B."/>
            <person name="Bense V."/>
            <person name="Catcheside P."/>
            <person name="Chovatia M."/>
            <person name="Cooper J."/>
            <person name="Damon W."/>
            <person name="Desjardin D."/>
            <person name="Finy P."/>
            <person name="Geml J."/>
            <person name="Haridas S."/>
            <person name="Hughes K."/>
            <person name="Justo A."/>
            <person name="Karasinski D."/>
            <person name="Kautmanova I."/>
            <person name="Kiss B."/>
            <person name="Kocsube S."/>
            <person name="Kotiranta H."/>
            <person name="LaButti K.M."/>
            <person name="Lechner B.E."/>
            <person name="Liimatainen K."/>
            <person name="Lipzen A."/>
            <person name="Lukacs Z."/>
            <person name="Mihaltcheva S."/>
            <person name="Morgado L.N."/>
            <person name="Niskanen T."/>
            <person name="Noordeloos M.E."/>
            <person name="Ohm R.A."/>
            <person name="Ortiz-Santana B."/>
            <person name="Ovrebo C."/>
            <person name="Racz N."/>
            <person name="Riley R."/>
            <person name="Savchenko A."/>
            <person name="Shiryaev A."/>
            <person name="Soop K."/>
            <person name="Spirin V."/>
            <person name="Szebenyi C."/>
            <person name="Tomsovsky M."/>
            <person name="Tulloss R.E."/>
            <person name="Uehling J."/>
            <person name="Grigoriev I.V."/>
            <person name="Vagvolgyi C."/>
            <person name="Papp T."/>
            <person name="Martin F.M."/>
            <person name="Miettinen O."/>
            <person name="Hibbett D.S."/>
            <person name="Nagy L.G."/>
        </authorList>
    </citation>
    <scope>NUCLEOTIDE SEQUENCE [LARGE SCALE GENOMIC DNA]</scope>
    <source>
        <strain evidence="1 2">FP101781</strain>
    </source>
</reference>
<evidence type="ECO:0000313" key="1">
    <source>
        <dbReference type="EMBL" id="TEB32243.1"/>
    </source>
</evidence>
<dbReference type="Proteomes" id="UP000298030">
    <property type="component" value="Unassembled WGS sequence"/>
</dbReference>
<gene>
    <name evidence="1" type="ORF">FA13DRAFT_1731998</name>
</gene>
<keyword evidence="2" id="KW-1185">Reference proteome</keyword>
<dbReference type="AlphaFoldDB" id="A0A4Y7TDJ6"/>
<proteinExistence type="predicted"/>
<dbReference type="EMBL" id="QPFP01000016">
    <property type="protein sequence ID" value="TEB32243.1"/>
    <property type="molecule type" value="Genomic_DNA"/>
</dbReference>
<accession>A0A4Y7TDJ6</accession>
<sequence length="241" mass="26093">MNDKTTSALQALVSVVETPESLAIHVTTGGWTNITQVTLSWRRPSSRNPSFAHLASLLPTSVVGLFKDFPVWKDVEGGQGITGGAAQELPALWPFFGAHFLPGRGFANIEELCIREKFSWQEKGMKSHASSVFRKAWRTFHPRSSEAIYDANLPHLHRLPAPPSPDVPAELALNCIGMYCLYLPATNVDVTVEIEIPNDVASNARALLVVRGFPGTLPAEVGASGRAVVCGYPVVFMASRG</sequence>
<protein>
    <submittedName>
        <fullName evidence="1">Uncharacterized protein</fullName>
    </submittedName>
</protein>
<comment type="caution">
    <text evidence="1">The sequence shown here is derived from an EMBL/GenBank/DDBJ whole genome shotgun (WGS) entry which is preliminary data.</text>
</comment>
<organism evidence="1 2">
    <name type="scientific">Coprinellus micaceus</name>
    <name type="common">Glistening ink-cap mushroom</name>
    <name type="synonym">Coprinus micaceus</name>
    <dbReference type="NCBI Taxonomy" id="71717"/>
    <lineage>
        <taxon>Eukaryota</taxon>
        <taxon>Fungi</taxon>
        <taxon>Dikarya</taxon>
        <taxon>Basidiomycota</taxon>
        <taxon>Agaricomycotina</taxon>
        <taxon>Agaricomycetes</taxon>
        <taxon>Agaricomycetidae</taxon>
        <taxon>Agaricales</taxon>
        <taxon>Agaricineae</taxon>
        <taxon>Psathyrellaceae</taxon>
        <taxon>Coprinellus</taxon>
    </lineage>
</organism>
<name>A0A4Y7TDJ6_COPMI</name>